<sequence length="70" mass="8190">MFTRCRCVYTRVRARAYRVIPYAPSDASSMVFWIWNVRTFFMVCAQHTDVDESEKHAKTSSRDAARCHLG</sequence>
<dbReference type="EMBL" id="JBJJXI010000077">
    <property type="protein sequence ID" value="KAL3395821.1"/>
    <property type="molecule type" value="Genomic_DNA"/>
</dbReference>
<gene>
    <name evidence="1" type="ORF">TKK_010139</name>
</gene>
<dbReference type="AlphaFoldDB" id="A0ABD2WRR2"/>
<reference evidence="1 2" key="1">
    <citation type="journal article" date="2024" name="bioRxiv">
        <title>A reference genome for Trichogramma kaykai: A tiny desert-dwelling parasitoid wasp with competing sex-ratio distorters.</title>
        <authorList>
            <person name="Culotta J."/>
            <person name="Lindsey A.R."/>
        </authorList>
    </citation>
    <scope>NUCLEOTIDE SEQUENCE [LARGE SCALE GENOMIC DNA]</scope>
    <source>
        <strain evidence="1 2">KSX58</strain>
    </source>
</reference>
<proteinExistence type="predicted"/>
<accession>A0ABD2WRR2</accession>
<protein>
    <submittedName>
        <fullName evidence="1">Uncharacterized protein</fullName>
    </submittedName>
</protein>
<evidence type="ECO:0000313" key="1">
    <source>
        <dbReference type="EMBL" id="KAL3395821.1"/>
    </source>
</evidence>
<dbReference type="Proteomes" id="UP001627154">
    <property type="component" value="Unassembled WGS sequence"/>
</dbReference>
<organism evidence="1 2">
    <name type="scientific">Trichogramma kaykai</name>
    <dbReference type="NCBI Taxonomy" id="54128"/>
    <lineage>
        <taxon>Eukaryota</taxon>
        <taxon>Metazoa</taxon>
        <taxon>Ecdysozoa</taxon>
        <taxon>Arthropoda</taxon>
        <taxon>Hexapoda</taxon>
        <taxon>Insecta</taxon>
        <taxon>Pterygota</taxon>
        <taxon>Neoptera</taxon>
        <taxon>Endopterygota</taxon>
        <taxon>Hymenoptera</taxon>
        <taxon>Apocrita</taxon>
        <taxon>Proctotrupomorpha</taxon>
        <taxon>Chalcidoidea</taxon>
        <taxon>Trichogrammatidae</taxon>
        <taxon>Trichogramma</taxon>
    </lineage>
</organism>
<comment type="caution">
    <text evidence="1">The sequence shown here is derived from an EMBL/GenBank/DDBJ whole genome shotgun (WGS) entry which is preliminary data.</text>
</comment>
<keyword evidence="2" id="KW-1185">Reference proteome</keyword>
<evidence type="ECO:0000313" key="2">
    <source>
        <dbReference type="Proteomes" id="UP001627154"/>
    </source>
</evidence>
<name>A0ABD2WRR2_9HYME</name>